<feature type="compositionally biased region" description="Low complexity" evidence="7">
    <location>
        <begin position="539"/>
        <end position="549"/>
    </location>
</feature>
<dbReference type="InterPro" id="IPR007219">
    <property type="entry name" value="XnlR_reg_dom"/>
</dbReference>
<dbReference type="PANTHER" id="PTHR31001:SF79">
    <property type="entry name" value="ZN(II)2CYS6 TRANSCRIPTION FACTOR (EUROFUNG)"/>
    <property type="match status" value="1"/>
</dbReference>
<evidence type="ECO:0000259" key="8">
    <source>
        <dbReference type="PROSITE" id="PS50048"/>
    </source>
</evidence>
<dbReference type="CDD" id="cd00067">
    <property type="entry name" value="GAL4"/>
    <property type="match status" value="1"/>
</dbReference>
<dbReference type="GO" id="GO:0000981">
    <property type="term" value="F:DNA-binding transcription factor activity, RNA polymerase II-specific"/>
    <property type="evidence" value="ECO:0007669"/>
    <property type="project" value="InterPro"/>
</dbReference>
<dbReference type="PANTHER" id="PTHR31001">
    <property type="entry name" value="UNCHARACTERIZED TRANSCRIPTIONAL REGULATORY PROTEIN"/>
    <property type="match status" value="1"/>
</dbReference>
<dbReference type="SMART" id="SM00066">
    <property type="entry name" value="GAL4"/>
    <property type="match status" value="1"/>
</dbReference>
<dbReference type="GO" id="GO:0005634">
    <property type="term" value="C:nucleus"/>
    <property type="evidence" value="ECO:0007669"/>
    <property type="project" value="UniProtKB-SubCell"/>
</dbReference>
<feature type="compositionally biased region" description="Polar residues" evidence="7">
    <location>
        <begin position="877"/>
        <end position="895"/>
    </location>
</feature>
<dbReference type="GO" id="GO:0003677">
    <property type="term" value="F:DNA binding"/>
    <property type="evidence" value="ECO:0007669"/>
    <property type="project" value="UniProtKB-KW"/>
</dbReference>
<dbReference type="RefSeq" id="XP_016228901.1">
    <property type="nucleotide sequence ID" value="XM_016365252.1"/>
</dbReference>
<organism evidence="9 10">
    <name type="scientific">Exophiala mesophila</name>
    <name type="common">Black yeast-like fungus</name>
    <dbReference type="NCBI Taxonomy" id="212818"/>
    <lineage>
        <taxon>Eukaryota</taxon>
        <taxon>Fungi</taxon>
        <taxon>Dikarya</taxon>
        <taxon>Ascomycota</taxon>
        <taxon>Pezizomycotina</taxon>
        <taxon>Eurotiomycetes</taxon>
        <taxon>Chaetothyriomycetidae</taxon>
        <taxon>Chaetothyriales</taxon>
        <taxon>Herpotrichiellaceae</taxon>
        <taxon>Exophiala</taxon>
    </lineage>
</organism>
<feature type="region of interest" description="Disordered" evidence="7">
    <location>
        <begin position="528"/>
        <end position="549"/>
    </location>
</feature>
<feature type="compositionally biased region" description="Basic and acidic residues" evidence="7">
    <location>
        <begin position="21"/>
        <end position="31"/>
    </location>
</feature>
<feature type="region of interest" description="Disordered" evidence="7">
    <location>
        <begin position="148"/>
        <end position="173"/>
    </location>
</feature>
<dbReference type="GO" id="GO:0008270">
    <property type="term" value="F:zinc ion binding"/>
    <property type="evidence" value="ECO:0007669"/>
    <property type="project" value="InterPro"/>
</dbReference>
<feature type="compositionally biased region" description="Polar residues" evidence="7">
    <location>
        <begin position="113"/>
        <end position="123"/>
    </location>
</feature>
<keyword evidence="4" id="KW-0238">DNA-binding</keyword>
<dbReference type="InterPro" id="IPR050613">
    <property type="entry name" value="Sec_Metabolite_Reg"/>
</dbReference>
<feature type="region of interest" description="Disordered" evidence="7">
    <location>
        <begin position="873"/>
        <end position="908"/>
    </location>
</feature>
<feature type="compositionally biased region" description="Polar residues" evidence="7">
    <location>
        <begin position="160"/>
        <end position="169"/>
    </location>
</feature>
<gene>
    <name evidence="9" type="ORF">PV10_01089</name>
</gene>
<feature type="compositionally biased region" description="Polar residues" evidence="7">
    <location>
        <begin position="1"/>
        <end position="16"/>
    </location>
</feature>
<keyword evidence="5" id="KW-0804">Transcription</keyword>
<proteinExistence type="predicted"/>
<accession>A0A0D1ZRU7</accession>
<dbReference type="EMBL" id="KN847520">
    <property type="protein sequence ID" value="KIV97327.1"/>
    <property type="molecule type" value="Genomic_DNA"/>
</dbReference>
<dbReference type="OrthoDB" id="3989227at2759"/>
<dbReference type="AlphaFoldDB" id="A0A0D1ZRU7"/>
<feature type="region of interest" description="Disordered" evidence="7">
    <location>
        <begin position="79"/>
        <end position="123"/>
    </location>
</feature>
<dbReference type="VEuPathDB" id="FungiDB:PV10_01089"/>
<evidence type="ECO:0000256" key="3">
    <source>
        <dbReference type="ARBA" id="ARBA00023015"/>
    </source>
</evidence>
<evidence type="ECO:0000256" key="2">
    <source>
        <dbReference type="ARBA" id="ARBA00022723"/>
    </source>
</evidence>
<feature type="compositionally biased region" description="Polar residues" evidence="7">
    <location>
        <begin position="989"/>
        <end position="1009"/>
    </location>
</feature>
<evidence type="ECO:0000313" key="10">
    <source>
        <dbReference type="Proteomes" id="UP000054302"/>
    </source>
</evidence>
<name>A0A0D1ZRU7_EXOME</name>
<feature type="compositionally biased region" description="Basic and acidic residues" evidence="7">
    <location>
        <begin position="79"/>
        <end position="97"/>
    </location>
</feature>
<evidence type="ECO:0000256" key="5">
    <source>
        <dbReference type="ARBA" id="ARBA00023163"/>
    </source>
</evidence>
<protein>
    <recommendedName>
        <fullName evidence="8">Zn(2)-C6 fungal-type domain-containing protein</fullName>
    </recommendedName>
</protein>
<keyword evidence="2" id="KW-0479">Metal-binding</keyword>
<dbReference type="Gene3D" id="4.10.240.10">
    <property type="entry name" value="Zn(2)-C6 fungal-type DNA-binding domain"/>
    <property type="match status" value="1"/>
</dbReference>
<sequence>MYHFNSTPVATPSLSGATHPHIPDSHKAKLEKRQITRNRASYSCATCRRRKVKCDKVHPICGGCEKAGEQCVYASAEGDAQKTDASKQRQSHGEEPKKRKTVSGATALPPSPENSQHEQSSSPAHIHAIEAQLKRLTALVETLKRDANHEPGHFDGRLTPASSLPSTSEADSDDYHQLSKLGLGMFQPDVTGLSKPLSSLMIHNDGSPIQEDPFWTHISGEVNELNQMMHRQNNSYLVAGGVKNQSCPATVSETLAAIHPFANKDDLFEPNGFHNLAGVPSYSVHNLDSNCPECRHLPFAKSTLLQDIPLQSLPSTAKGHLLDHGPTRVQSNVLLRCWLSNVHPLLPVLVPTDIKSIHEHFWDRVHPDPDAYSNYPDLGPAALIFAIWYTGVLSISESGLKKWFPNTSRAKLSAIFHDKVILALHLSCFSRNTNLQTLAAYLIICSIPVAEEDPVQSSLYMQLLVRLALSMGLHREPSLFNMSPAEEGLRRRLWWQIIQLDISHVVASGYPSLISDAFCDTRISCEDNEKSSTEDSSRRSQSSDASSPAPLHRNEIYKIFSLVAKGRSIISCATRTVASMHMVTRPLTNEDMQEIKTIIGAVRAQVEKIIHQIPAKGLPESGFVPHDSHRQPGRKRDTDACMGVAVDDGELAFYTSLVENPNAPTPFEAYHRQRLAAFYKWARITLSMGSEKLNCAAYVPFLKNIKSKVWNVARQCALRVSQSFLRKLVSLAEDPDLEQFRWSWLLTHGPVQPAMIVLVDVYERPHSIEAARSRELIDQVFSWSNPERGIVGGPNGVTVQRPLREGGVEAWDMLRGLRSAAWQKAGLEPRVLWTEADQIEIGVAKPLTETEKIAQSIREDSFRDSAHGHVHFEPASASASTQATNLPNLHPSMNPTEDEPLHEPDSGQYVSSRAQRNHFLHQIENDQTLDPKRGLARLAHQQRMPFPLSGKMEACSGHASNHEAAGAHLIVLNEHVPRPSRIPVAPDTLWQSNQPVQSGHSQPVPQASGLSKREGVQTEINSTIPTNHGAVNRSTSLDEPIKPVVNSRLESNAPAPQSDASILDLGFDWERWDSVFGQYSGFTEIMEDVQWNE</sequence>
<dbReference type="OMA" id="ARGKYTM"/>
<dbReference type="GeneID" id="27318934"/>
<evidence type="ECO:0000256" key="7">
    <source>
        <dbReference type="SAM" id="MobiDB-lite"/>
    </source>
</evidence>
<feature type="compositionally biased region" description="Basic and acidic residues" evidence="7">
    <location>
        <begin position="528"/>
        <end position="538"/>
    </location>
</feature>
<dbReference type="Proteomes" id="UP000054302">
    <property type="component" value="Unassembled WGS sequence"/>
</dbReference>
<keyword evidence="3" id="KW-0805">Transcription regulation</keyword>
<evidence type="ECO:0000313" key="9">
    <source>
        <dbReference type="EMBL" id="KIV97327.1"/>
    </source>
</evidence>
<dbReference type="PROSITE" id="PS50048">
    <property type="entry name" value="ZN2_CY6_FUNGAL_2"/>
    <property type="match status" value="1"/>
</dbReference>
<feature type="region of interest" description="Disordered" evidence="7">
    <location>
        <begin position="982"/>
        <end position="1015"/>
    </location>
</feature>
<evidence type="ECO:0000256" key="1">
    <source>
        <dbReference type="ARBA" id="ARBA00004123"/>
    </source>
</evidence>
<dbReference type="GO" id="GO:0006351">
    <property type="term" value="P:DNA-templated transcription"/>
    <property type="evidence" value="ECO:0007669"/>
    <property type="project" value="InterPro"/>
</dbReference>
<feature type="region of interest" description="Disordered" evidence="7">
    <location>
        <begin position="1"/>
        <end position="31"/>
    </location>
</feature>
<comment type="subcellular location">
    <subcellularLocation>
        <location evidence="1">Nucleus</location>
    </subcellularLocation>
</comment>
<reference evidence="9 10" key="1">
    <citation type="submission" date="2015-01" db="EMBL/GenBank/DDBJ databases">
        <title>The Genome Sequence of Exophiala mesophila CBS40295.</title>
        <authorList>
            <consortium name="The Broad Institute Genomics Platform"/>
            <person name="Cuomo C."/>
            <person name="de Hoog S."/>
            <person name="Gorbushina A."/>
            <person name="Stielow B."/>
            <person name="Teixiera M."/>
            <person name="Abouelleil A."/>
            <person name="Chapman S.B."/>
            <person name="Priest M."/>
            <person name="Young S.K."/>
            <person name="Wortman J."/>
            <person name="Nusbaum C."/>
            <person name="Birren B."/>
        </authorList>
    </citation>
    <scope>NUCLEOTIDE SEQUENCE [LARGE SCALE GENOMIC DNA]</scope>
    <source>
        <strain evidence="9 10">CBS 40295</strain>
    </source>
</reference>
<keyword evidence="6" id="KW-0539">Nucleus</keyword>
<evidence type="ECO:0000256" key="4">
    <source>
        <dbReference type="ARBA" id="ARBA00023125"/>
    </source>
</evidence>
<dbReference type="InterPro" id="IPR036864">
    <property type="entry name" value="Zn2-C6_fun-type_DNA-bd_sf"/>
</dbReference>
<dbReference type="PROSITE" id="PS00463">
    <property type="entry name" value="ZN2_CY6_FUNGAL_1"/>
    <property type="match status" value="1"/>
</dbReference>
<dbReference type="InterPro" id="IPR001138">
    <property type="entry name" value="Zn2Cys6_DnaBD"/>
</dbReference>
<dbReference type="SUPFAM" id="SSF57701">
    <property type="entry name" value="Zn2/Cys6 DNA-binding domain"/>
    <property type="match status" value="1"/>
</dbReference>
<evidence type="ECO:0000256" key="6">
    <source>
        <dbReference type="ARBA" id="ARBA00023242"/>
    </source>
</evidence>
<keyword evidence="10" id="KW-1185">Reference proteome</keyword>
<dbReference type="SMART" id="SM00906">
    <property type="entry name" value="Fungal_trans"/>
    <property type="match status" value="1"/>
</dbReference>
<dbReference type="STRING" id="212818.A0A0D1ZRU7"/>
<feature type="domain" description="Zn(2)-C6 fungal-type" evidence="8">
    <location>
        <begin position="43"/>
        <end position="73"/>
    </location>
</feature>
<dbReference type="CDD" id="cd12148">
    <property type="entry name" value="fungal_TF_MHR"/>
    <property type="match status" value="1"/>
</dbReference>
<dbReference type="Pfam" id="PF00172">
    <property type="entry name" value="Zn_clus"/>
    <property type="match status" value="1"/>
</dbReference>
<dbReference type="Pfam" id="PF04082">
    <property type="entry name" value="Fungal_trans"/>
    <property type="match status" value="1"/>
</dbReference>
<dbReference type="HOGENOM" id="CLU_006197_0_0_1"/>